<sequence length="234" mass="25751">MRWLQSLPLITSSVGLITFLPALVFGRAEDGYLFIADKGAPVRQIPTWDTSLRRMNTDGSSTSTLQTFPFRLSNIYRAGASALALDPRKNEFYVATYEEREKLKETHVSYFTTLIISDGILYAGNCDGLIQRLDLNGGALETIMDVRPGQNNKNMSCVNGLAVDEPNGKLYWTVTTTPRELLATRPDFGSIWRASLIPNATDDEILADNIFSPGQIRLSSVLGGTKIPLLSDGT</sequence>
<dbReference type="Gene3D" id="2.120.10.30">
    <property type="entry name" value="TolB, C-terminal domain"/>
    <property type="match status" value="1"/>
</dbReference>
<protein>
    <recommendedName>
        <fullName evidence="3">SMP-30/Gluconolactonase/LRE-like region domain-containing protein</fullName>
    </recommendedName>
</protein>
<name>A0A2V1D680_9PLEO</name>
<dbReference type="Proteomes" id="UP000244855">
    <property type="component" value="Unassembled WGS sequence"/>
</dbReference>
<dbReference type="SUPFAM" id="SSF101898">
    <property type="entry name" value="NHL repeat"/>
    <property type="match status" value="1"/>
</dbReference>
<proteinExistence type="predicted"/>
<evidence type="ECO:0000313" key="1">
    <source>
        <dbReference type="EMBL" id="PVH93596.1"/>
    </source>
</evidence>
<gene>
    <name evidence="1" type="ORF">DM02DRAFT_634401</name>
</gene>
<reference evidence="1 2" key="1">
    <citation type="journal article" date="2018" name="Sci. Rep.">
        <title>Comparative genomics provides insights into the lifestyle and reveals functional heterogeneity of dark septate endophytic fungi.</title>
        <authorList>
            <person name="Knapp D.G."/>
            <person name="Nemeth J.B."/>
            <person name="Barry K."/>
            <person name="Hainaut M."/>
            <person name="Henrissat B."/>
            <person name="Johnson J."/>
            <person name="Kuo A."/>
            <person name="Lim J.H.P."/>
            <person name="Lipzen A."/>
            <person name="Nolan M."/>
            <person name="Ohm R.A."/>
            <person name="Tamas L."/>
            <person name="Grigoriev I.V."/>
            <person name="Spatafora J.W."/>
            <person name="Nagy L.G."/>
            <person name="Kovacs G.M."/>
        </authorList>
    </citation>
    <scope>NUCLEOTIDE SEQUENCE [LARGE SCALE GENOMIC DNA]</scope>
    <source>
        <strain evidence="1 2">DSE2036</strain>
    </source>
</reference>
<dbReference type="OrthoDB" id="5958943at2759"/>
<organism evidence="1 2">
    <name type="scientific">Periconia macrospinosa</name>
    <dbReference type="NCBI Taxonomy" id="97972"/>
    <lineage>
        <taxon>Eukaryota</taxon>
        <taxon>Fungi</taxon>
        <taxon>Dikarya</taxon>
        <taxon>Ascomycota</taxon>
        <taxon>Pezizomycotina</taxon>
        <taxon>Dothideomycetes</taxon>
        <taxon>Pleosporomycetidae</taxon>
        <taxon>Pleosporales</taxon>
        <taxon>Massarineae</taxon>
        <taxon>Periconiaceae</taxon>
        <taxon>Periconia</taxon>
    </lineage>
</organism>
<dbReference type="AlphaFoldDB" id="A0A2V1D680"/>
<dbReference type="EMBL" id="KZ805578">
    <property type="protein sequence ID" value="PVH93596.1"/>
    <property type="molecule type" value="Genomic_DNA"/>
</dbReference>
<evidence type="ECO:0000313" key="2">
    <source>
        <dbReference type="Proteomes" id="UP000244855"/>
    </source>
</evidence>
<accession>A0A2V1D680</accession>
<dbReference type="InterPro" id="IPR011042">
    <property type="entry name" value="6-blade_b-propeller_TolB-like"/>
</dbReference>
<keyword evidence="2" id="KW-1185">Reference proteome</keyword>
<evidence type="ECO:0008006" key="3">
    <source>
        <dbReference type="Google" id="ProtNLM"/>
    </source>
</evidence>